<comment type="caution">
    <text evidence="7">The sequence shown here is derived from an EMBL/GenBank/DDBJ whole genome shotgun (WGS) entry which is preliminary data.</text>
</comment>
<reference evidence="7 8" key="1">
    <citation type="submission" date="2020-10" db="EMBL/GenBank/DDBJ databases">
        <title>The Coptis chinensis genome and diversification of protoberbering-type alkaloids.</title>
        <authorList>
            <person name="Wang B."/>
            <person name="Shu S."/>
            <person name="Song C."/>
            <person name="Liu Y."/>
        </authorList>
    </citation>
    <scope>NUCLEOTIDE SEQUENCE [LARGE SCALE GENOMIC DNA]</scope>
    <source>
        <strain evidence="7">HL-2020</strain>
        <tissue evidence="7">Leaf</tissue>
    </source>
</reference>
<keyword evidence="4 6" id="KW-1133">Transmembrane helix</keyword>
<evidence type="ECO:0000256" key="5">
    <source>
        <dbReference type="ARBA" id="ARBA00023136"/>
    </source>
</evidence>
<evidence type="ECO:0000313" key="8">
    <source>
        <dbReference type="Proteomes" id="UP000631114"/>
    </source>
</evidence>
<name>A0A835M3A0_9MAGN</name>
<feature type="transmembrane region" description="Helical" evidence="6">
    <location>
        <begin position="243"/>
        <end position="267"/>
    </location>
</feature>
<sequence length="300" mass="32715">MAAVISHIFSSSAILTLGLYHLISTTRNHLKSPTSYSAKPYHPFNLLPSSPRLKYLQLYLLIFSLLLAFAHQTFISFESDPLLKGSTPVHKFTSYQSAAVILLFLILSTSLLVSETTTFLPLPNDLFFTFASAVFYLEYSVSSSSASVQTSDLQAKCDHVSAKVSALSSLLCLLLALNPKNFVADVGLGASLCLQGLWVLQTGLSLYVEAFIPEGCHRMLDVVKGVEGSTKCDLEDSRLRAVAILDLVFVIHVMFVVVIVMATYAFVAKSVGIKRVGSYEALSSCEPNHFQMKALEGTQA</sequence>
<organism evidence="7 8">
    <name type="scientific">Coptis chinensis</name>
    <dbReference type="NCBI Taxonomy" id="261450"/>
    <lineage>
        <taxon>Eukaryota</taxon>
        <taxon>Viridiplantae</taxon>
        <taxon>Streptophyta</taxon>
        <taxon>Embryophyta</taxon>
        <taxon>Tracheophyta</taxon>
        <taxon>Spermatophyta</taxon>
        <taxon>Magnoliopsida</taxon>
        <taxon>Ranunculales</taxon>
        <taxon>Ranunculaceae</taxon>
        <taxon>Coptidoideae</taxon>
        <taxon>Coptis</taxon>
    </lineage>
</organism>
<evidence type="ECO:0000256" key="6">
    <source>
        <dbReference type="SAM" id="Phobius"/>
    </source>
</evidence>
<evidence type="ECO:0000256" key="3">
    <source>
        <dbReference type="ARBA" id="ARBA00022692"/>
    </source>
</evidence>
<dbReference type="PANTHER" id="PTHR47830">
    <property type="entry name" value="OS11G0534100 PROTEIN"/>
    <property type="match status" value="1"/>
</dbReference>
<dbReference type="Proteomes" id="UP000631114">
    <property type="component" value="Unassembled WGS sequence"/>
</dbReference>
<comment type="subcellular location">
    <subcellularLocation>
        <location evidence="1">Membrane</location>
        <topology evidence="1">Multi-pass membrane protein</topology>
    </subcellularLocation>
</comment>
<evidence type="ECO:0000256" key="4">
    <source>
        <dbReference type="ARBA" id="ARBA00022989"/>
    </source>
</evidence>
<keyword evidence="8" id="KW-1185">Reference proteome</keyword>
<feature type="transmembrane region" description="Helical" evidence="6">
    <location>
        <begin position="95"/>
        <end position="114"/>
    </location>
</feature>
<keyword evidence="5 6" id="KW-0472">Membrane</keyword>
<dbReference type="InterPro" id="IPR006904">
    <property type="entry name" value="DUF716"/>
</dbReference>
<gene>
    <name evidence="7" type="ORF">IFM89_000019</name>
</gene>
<protein>
    <submittedName>
        <fullName evidence="7">Uncharacterized protein</fullName>
    </submittedName>
</protein>
<feature type="transmembrane region" description="Helical" evidence="6">
    <location>
        <begin position="56"/>
        <end position="75"/>
    </location>
</feature>
<comment type="similarity">
    <text evidence="2">Belongs to the TMEM45 family.</text>
</comment>
<evidence type="ECO:0000256" key="1">
    <source>
        <dbReference type="ARBA" id="ARBA00004141"/>
    </source>
</evidence>
<dbReference type="OrthoDB" id="1924702at2759"/>
<dbReference type="PANTHER" id="PTHR47830:SF1">
    <property type="entry name" value="OS11G0534100 PROTEIN"/>
    <property type="match status" value="1"/>
</dbReference>
<evidence type="ECO:0000256" key="2">
    <source>
        <dbReference type="ARBA" id="ARBA00006948"/>
    </source>
</evidence>
<keyword evidence="3 6" id="KW-0812">Transmembrane</keyword>
<feature type="transmembrane region" description="Helical" evidence="6">
    <location>
        <begin position="6"/>
        <end position="23"/>
    </location>
</feature>
<dbReference type="Pfam" id="PF04819">
    <property type="entry name" value="DUF716"/>
    <property type="match status" value="1"/>
</dbReference>
<dbReference type="AlphaFoldDB" id="A0A835M3A0"/>
<dbReference type="EMBL" id="JADFTS010000002">
    <property type="protein sequence ID" value="KAF9618068.1"/>
    <property type="molecule type" value="Genomic_DNA"/>
</dbReference>
<dbReference type="GO" id="GO:0016020">
    <property type="term" value="C:membrane"/>
    <property type="evidence" value="ECO:0007669"/>
    <property type="project" value="UniProtKB-SubCell"/>
</dbReference>
<proteinExistence type="inferred from homology"/>
<accession>A0A835M3A0</accession>
<evidence type="ECO:0000313" key="7">
    <source>
        <dbReference type="EMBL" id="KAF9618068.1"/>
    </source>
</evidence>